<evidence type="ECO:0000256" key="3">
    <source>
        <dbReference type="ARBA" id="ARBA00012544"/>
    </source>
</evidence>
<protein>
    <recommendedName>
        <fullName evidence="3">glucuronosyltransferase</fullName>
        <ecNumber evidence="3">2.4.1.17</ecNumber>
    </recommendedName>
</protein>
<evidence type="ECO:0000313" key="12">
    <source>
        <dbReference type="EMBL" id="KAF5912141.1"/>
    </source>
</evidence>
<dbReference type="Gene3D" id="3.40.50.2000">
    <property type="entry name" value="Glycogen Phosphorylase B"/>
    <property type="match status" value="2"/>
</dbReference>
<keyword evidence="10" id="KW-0325">Glycoprotein</keyword>
<dbReference type="SUPFAM" id="SSF53756">
    <property type="entry name" value="UDP-Glycosyltransferase/glycogen phosphorylase"/>
    <property type="match status" value="1"/>
</dbReference>
<evidence type="ECO:0000256" key="4">
    <source>
        <dbReference type="ARBA" id="ARBA00022676"/>
    </source>
</evidence>
<keyword evidence="5" id="KW-0808">Transferase</keyword>
<organism evidence="12 13">
    <name type="scientific">Diceros bicornis minor</name>
    <name type="common">South-central black rhinoceros</name>
    <dbReference type="NCBI Taxonomy" id="77932"/>
    <lineage>
        <taxon>Eukaryota</taxon>
        <taxon>Metazoa</taxon>
        <taxon>Chordata</taxon>
        <taxon>Craniata</taxon>
        <taxon>Vertebrata</taxon>
        <taxon>Euteleostomi</taxon>
        <taxon>Mammalia</taxon>
        <taxon>Eutheria</taxon>
        <taxon>Laurasiatheria</taxon>
        <taxon>Perissodactyla</taxon>
        <taxon>Rhinocerotidae</taxon>
        <taxon>Diceros</taxon>
    </lineage>
</organism>
<keyword evidence="4" id="KW-0328">Glycosyltransferase</keyword>
<gene>
    <name evidence="12" type="ORF">HPG69_003416</name>
</gene>
<keyword evidence="7" id="KW-0732">Signal</keyword>
<keyword evidence="6" id="KW-0812">Transmembrane</keyword>
<evidence type="ECO:0000256" key="11">
    <source>
        <dbReference type="ARBA" id="ARBA00047475"/>
    </source>
</evidence>
<dbReference type="AlphaFoldDB" id="A0A7J7E8Y7"/>
<dbReference type="Pfam" id="PF00201">
    <property type="entry name" value="UDPGT"/>
    <property type="match status" value="2"/>
</dbReference>
<keyword evidence="9" id="KW-0472">Membrane</keyword>
<dbReference type="PANTHER" id="PTHR48043">
    <property type="entry name" value="EG:EG0003.4 PROTEIN-RELATED"/>
    <property type="match status" value="1"/>
</dbReference>
<dbReference type="EMBL" id="JACDTQ010003868">
    <property type="protein sequence ID" value="KAF5912141.1"/>
    <property type="molecule type" value="Genomic_DNA"/>
</dbReference>
<name>A0A7J7E8Y7_DICBM</name>
<keyword evidence="13" id="KW-1185">Reference proteome</keyword>
<dbReference type="PANTHER" id="PTHR48043:SF24">
    <property type="entry name" value="UDP-GLUCURONOSYLTRANSFERASE 3A2"/>
    <property type="match status" value="1"/>
</dbReference>
<evidence type="ECO:0000313" key="13">
    <source>
        <dbReference type="Proteomes" id="UP000551758"/>
    </source>
</evidence>
<comment type="caution">
    <text evidence="12">The sequence shown here is derived from an EMBL/GenBank/DDBJ whole genome shotgun (WGS) entry which is preliminary data.</text>
</comment>
<proteinExistence type="inferred from homology"/>
<dbReference type="InterPro" id="IPR050271">
    <property type="entry name" value="UDP-glycosyltransferase"/>
</dbReference>
<dbReference type="InterPro" id="IPR002213">
    <property type="entry name" value="UDP_glucos_trans"/>
</dbReference>
<dbReference type="GO" id="GO:0043541">
    <property type="term" value="C:UDP-N-acetylglucosamine transferase complex"/>
    <property type="evidence" value="ECO:0007669"/>
    <property type="project" value="TreeGrafter"/>
</dbReference>
<evidence type="ECO:0000256" key="2">
    <source>
        <dbReference type="ARBA" id="ARBA00009995"/>
    </source>
</evidence>
<evidence type="ECO:0000256" key="6">
    <source>
        <dbReference type="ARBA" id="ARBA00022692"/>
    </source>
</evidence>
<reference evidence="12 13" key="1">
    <citation type="journal article" date="2020" name="Mol. Biol. Evol.">
        <title>Interspecific Gene Flow and the Evolution of Specialization in Black and White Rhinoceros.</title>
        <authorList>
            <person name="Moodley Y."/>
            <person name="Westbury M.V."/>
            <person name="Russo I.M."/>
            <person name="Gopalakrishnan S."/>
            <person name="Rakotoarivelo A."/>
            <person name="Olsen R.A."/>
            <person name="Prost S."/>
            <person name="Tunstall T."/>
            <person name="Ryder O.A."/>
            <person name="Dalen L."/>
            <person name="Bruford M.W."/>
        </authorList>
    </citation>
    <scope>NUCLEOTIDE SEQUENCE [LARGE SCALE GENOMIC DNA]</scope>
    <source>
        <strain evidence="12">SBR-YM</strain>
        <tissue evidence="12">Skin</tissue>
    </source>
</reference>
<keyword evidence="8" id="KW-1133">Transmembrane helix</keyword>
<comment type="similarity">
    <text evidence="2">Belongs to the UDP-glycosyltransferase family.</text>
</comment>
<evidence type="ECO:0000256" key="7">
    <source>
        <dbReference type="ARBA" id="ARBA00022729"/>
    </source>
</evidence>
<evidence type="ECO:0000256" key="8">
    <source>
        <dbReference type="ARBA" id="ARBA00022989"/>
    </source>
</evidence>
<evidence type="ECO:0000256" key="1">
    <source>
        <dbReference type="ARBA" id="ARBA00004167"/>
    </source>
</evidence>
<evidence type="ECO:0000256" key="10">
    <source>
        <dbReference type="ARBA" id="ARBA00023180"/>
    </source>
</evidence>
<accession>A0A7J7E8Y7</accession>
<dbReference type="EC" id="2.4.1.17" evidence="3"/>
<comment type="catalytic activity">
    <reaction evidence="11">
        <text>glucuronate acceptor + UDP-alpha-D-glucuronate = acceptor beta-D-glucuronoside + UDP + H(+)</text>
        <dbReference type="Rhea" id="RHEA:21032"/>
        <dbReference type="ChEBI" id="CHEBI:15378"/>
        <dbReference type="ChEBI" id="CHEBI:58052"/>
        <dbReference type="ChEBI" id="CHEBI:58223"/>
        <dbReference type="ChEBI" id="CHEBI:132367"/>
        <dbReference type="ChEBI" id="CHEBI:132368"/>
        <dbReference type="EC" id="2.4.1.17"/>
    </reaction>
</comment>
<sequence length="315" mass="36911">MDQMSHILQDHGHNVTMFLQSTNLLMSDFKEEEKSYQVITWLPPEESNKEHMKFYYFFMKENLLGRHTFENLLKLMELLGLQCNHLLRRNDIMDSLKNENFDLIFVDAFDFCSLLVAEKLGKRFVVDLELPSPLPVSRSLLTNHMDFRDRMKNVLMFFYLSTKQRQMQSAFDNTIKEHFPEGSRPVLSHLLKKEFENFIDKFGDSGFVLVALGSMVSSYSSQELLKEMNSAFAHLPQEVIWRYKASHWPKDIKLAANVKIVDWLPQSDLLSKDYAGRLLSSYLHVFGLLRALTSSWAIPSFSPSHLFLCHPWWDK</sequence>
<dbReference type="GO" id="GO:0015020">
    <property type="term" value="F:glucuronosyltransferase activity"/>
    <property type="evidence" value="ECO:0007669"/>
    <property type="project" value="UniProtKB-EC"/>
</dbReference>
<evidence type="ECO:0000256" key="5">
    <source>
        <dbReference type="ARBA" id="ARBA00022679"/>
    </source>
</evidence>
<evidence type="ECO:0000256" key="9">
    <source>
        <dbReference type="ARBA" id="ARBA00023136"/>
    </source>
</evidence>
<comment type="subcellular location">
    <subcellularLocation>
        <location evidence="1">Membrane</location>
        <topology evidence="1">Single-pass membrane protein</topology>
    </subcellularLocation>
</comment>
<dbReference type="Proteomes" id="UP000551758">
    <property type="component" value="Unassembled WGS sequence"/>
</dbReference>